<dbReference type="NCBIfam" id="TIGR00152">
    <property type="entry name" value="dephospho-CoA kinase"/>
    <property type="match status" value="1"/>
</dbReference>
<dbReference type="PANTHER" id="PTHR10695:SF46">
    <property type="entry name" value="BIFUNCTIONAL COENZYME A SYNTHASE-RELATED"/>
    <property type="match status" value="1"/>
</dbReference>
<accession>A0A2P6VHA9</accession>
<keyword evidence="1" id="KW-0547">Nucleotide-binding</keyword>
<evidence type="ECO:0000256" key="1">
    <source>
        <dbReference type="ARBA" id="ARBA00022741"/>
    </source>
</evidence>
<comment type="caution">
    <text evidence="3">The sequence shown here is derived from an EMBL/GenBank/DDBJ whole genome shotgun (WGS) entry which is preliminary data.</text>
</comment>
<dbReference type="Proteomes" id="UP000239649">
    <property type="component" value="Unassembled WGS sequence"/>
</dbReference>
<evidence type="ECO:0000313" key="4">
    <source>
        <dbReference type="Proteomes" id="UP000239649"/>
    </source>
</evidence>
<dbReference type="HAMAP" id="MF_00376">
    <property type="entry name" value="Dephospho_CoA_kinase"/>
    <property type="match status" value="1"/>
</dbReference>
<dbReference type="GO" id="GO:0005524">
    <property type="term" value="F:ATP binding"/>
    <property type="evidence" value="ECO:0007669"/>
    <property type="project" value="UniProtKB-KW"/>
</dbReference>
<dbReference type="GO" id="GO:0004140">
    <property type="term" value="F:dephospho-CoA kinase activity"/>
    <property type="evidence" value="ECO:0007669"/>
    <property type="project" value="InterPro"/>
</dbReference>
<reference evidence="3 4" key="1">
    <citation type="journal article" date="2018" name="Plant J.">
        <title>Genome sequences of Chlorella sorokiniana UTEX 1602 and Micractinium conductrix SAG 241.80: implications to maltose excretion by a green alga.</title>
        <authorList>
            <person name="Arriola M.B."/>
            <person name="Velmurugan N."/>
            <person name="Zhang Y."/>
            <person name="Plunkett M.H."/>
            <person name="Hondzo H."/>
            <person name="Barney B.M."/>
        </authorList>
    </citation>
    <scope>NUCLEOTIDE SEQUENCE [LARGE SCALE GENOMIC DNA]</scope>
    <source>
        <strain evidence="3 4">SAG 241.80</strain>
    </source>
</reference>
<dbReference type="Pfam" id="PF01121">
    <property type="entry name" value="CoaE"/>
    <property type="match status" value="1"/>
</dbReference>
<dbReference type="PROSITE" id="PS51219">
    <property type="entry name" value="DPCK"/>
    <property type="match status" value="1"/>
</dbReference>
<dbReference type="OrthoDB" id="247245at2759"/>
<evidence type="ECO:0000313" key="3">
    <source>
        <dbReference type="EMBL" id="PSC73458.1"/>
    </source>
</evidence>
<dbReference type="InterPro" id="IPR027417">
    <property type="entry name" value="P-loop_NTPase"/>
</dbReference>
<keyword evidence="2" id="KW-0067">ATP-binding</keyword>
<keyword evidence="4" id="KW-1185">Reference proteome</keyword>
<dbReference type="EMBL" id="LHPF02000007">
    <property type="protein sequence ID" value="PSC73458.1"/>
    <property type="molecule type" value="Genomic_DNA"/>
</dbReference>
<dbReference type="PANTHER" id="PTHR10695">
    <property type="entry name" value="DEPHOSPHO-COA KINASE-RELATED"/>
    <property type="match status" value="1"/>
</dbReference>
<dbReference type="CDD" id="cd02022">
    <property type="entry name" value="DPCK"/>
    <property type="match status" value="1"/>
</dbReference>
<protein>
    <submittedName>
        <fullName evidence="3">Dephospho-kinase</fullName>
    </submittedName>
</protein>
<evidence type="ECO:0000256" key="2">
    <source>
        <dbReference type="ARBA" id="ARBA00022840"/>
    </source>
</evidence>
<dbReference type="Gene3D" id="3.40.50.300">
    <property type="entry name" value="P-loop containing nucleotide triphosphate hydrolases"/>
    <property type="match status" value="1"/>
</dbReference>
<proteinExistence type="inferred from homology"/>
<dbReference type="STRING" id="554055.A0A2P6VHA9"/>
<dbReference type="InterPro" id="IPR001977">
    <property type="entry name" value="Depp_CoAkinase"/>
</dbReference>
<gene>
    <name evidence="3" type="ORF">C2E20_3479</name>
</gene>
<sequence length="234" mass="23908">MSPSAPFVLGLTGGIAMGKSTVAGWLRELGVPVLDSDQVVHDLYASGGAAVGPVGAAFPGVVVDGAISRPELSKQVVGKPEALARLEALVHPLVTAEKRRWLAAQAAAGQPLVVLDIPLLYETDAQAQCDAVAVVSAPAEQQRARALGRPGMSEGKLEAILARQVPDAEKRKQADFVIDTGVPLAETRQHVVSMVEGLRGRQGGKYASLMAAATDAASSGDAAGSSGSDGRQGS</sequence>
<organism evidence="3 4">
    <name type="scientific">Micractinium conductrix</name>
    <dbReference type="NCBI Taxonomy" id="554055"/>
    <lineage>
        <taxon>Eukaryota</taxon>
        <taxon>Viridiplantae</taxon>
        <taxon>Chlorophyta</taxon>
        <taxon>core chlorophytes</taxon>
        <taxon>Trebouxiophyceae</taxon>
        <taxon>Chlorellales</taxon>
        <taxon>Chlorellaceae</taxon>
        <taxon>Chlorella clade</taxon>
        <taxon>Micractinium</taxon>
    </lineage>
</organism>
<dbReference type="GO" id="GO:0015937">
    <property type="term" value="P:coenzyme A biosynthetic process"/>
    <property type="evidence" value="ECO:0007669"/>
    <property type="project" value="InterPro"/>
</dbReference>
<dbReference type="AlphaFoldDB" id="A0A2P6VHA9"/>
<name>A0A2P6VHA9_9CHLO</name>
<dbReference type="SUPFAM" id="SSF52540">
    <property type="entry name" value="P-loop containing nucleoside triphosphate hydrolases"/>
    <property type="match status" value="1"/>
</dbReference>